<protein>
    <recommendedName>
        <fullName evidence="7">Carrier domain-containing protein</fullName>
    </recommendedName>
</protein>
<evidence type="ECO:0000256" key="5">
    <source>
        <dbReference type="ARBA" id="ARBA00029454"/>
    </source>
</evidence>
<comment type="similarity">
    <text evidence="5">Belongs to the NRP synthetase family.</text>
</comment>
<dbReference type="EMBL" id="VIGI01000003">
    <property type="protein sequence ID" value="KAB8302857.1"/>
    <property type="molecule type" value="Genomic_DNA"/>
</dbReference>
<feature type="domain" description="Carrier" evidence="7">
    <location>
        <begin position="776"/>
        <end position="852"/>
    </location>
</feature>
<dbReference type="OrthoDB" id="416786at2759"/>
<dbReference type="FunFam" id="3.30.559.30:FF:000020">
    <property type="entry name" value="Nonribosomal peptide synthase SidD"/>
    <property type="match status" value="1"/>
</dbReference>
<dbReference type="InterPro" id="IPR009081">
    <property type="entry name" value="PP-bd_ACP"/>
</dbReference>
<dbReference type="Gene3D" id="3.40.50.12780">
    <property type="entry name" value="N-terminal domain of ligase-like"/>
    <property type="match status" value="1"/>
</dbReference>
<dbReference type="InterPro" id="IPR020806">
    <property type="entry name" value="PKS_PP-bd"/>
</dbReference>
<dbReference type="SUPFAM" id="SSF52777">
    <property type="entry name" value="CoA-dependent acyltransferases"/>
    <property type="match status" value="4"/>
</dbReference>
<proteinExistence type="inferred from homology"/>
<dbReference type="FunFam" id="3.30.559.10:FF:000050">
    <property type="entry name" value="Nonribosomal peptide synthase SidD"/>
    <property type="match status" value="1"/>
</dbReference>
<keyword evidence="3" id="KW-0436">Ligase</keyword>
<dbReference type="SUPFAM" id="SSF56801">
    <property type="entry name" value="Acetyl-CoA synthetase-like"/>
    <property type="match status" value="2"/>
</dbReference>
<evidence type="ECO:0000256" key="6">
    <source>
        <dbReference type="SAM" id="MobiDB-lite"/>
    </source>
</evidence>
<evidence type="ECO:0000256" key="3">
    <source>
        <dbReference type="ARBA" id="ARBA00022598"/>
    </source>
</evidence>
<dbReference type="InterPro" id="IPR023213">
    <property type="entry name" value="CAT-like_dom_sf"/>
</dbReference>
<dbReference type="GO" id="GO:0005737">
    <property type="term" value="C:cytoplasm"/>
    <property type="evidence" value="ECO:0007669"/>
    <property type="project" value="TreeGrafter"/>
</dbReference>
<dbReference type="InterPro" id="IPR056896">
    <property type="entry name" value="SIDD_N"/>
</dbReference>
<dbReference type="GO" id="GO:0043041">
    <property type="term" value="P:amino acid activation for nonribosomal peptide biosynthetic process"/>
    <property type="evidence" value="ECO:0007669"/>
    <property type="project" value="TreeGrafter"/>
</dbReference>
<keyword evidence="1" id="KW-0596">Phosphopantetheine</keyword>
<evidence type="ECO:0000313" key="8">
    <source>
        <dbReference type="EMBL" id="KAB8302857.1"/>
    </source>
</evidence>
<dbReference type="GO" id="GO:0031177">
    <property type="term" value="F:phosphopantetheine binding"/>
    <property type="evidence" value="ECO:0007669"/>
    <property type="project" value="InterPro"/>
</dbReference>
<dbReference type="GO" id="GO:0044550">
    <property type="term" value="P:secondary metabolite biosynthetic process"/>
    <property type="evidence" value="ECO:0007669"/>
    <property type="project" value="TreeGrafter"/>
</dbReference>
<dbReference type="GO" id="GO:0008610">
    <property type="term" value="P:lipid biosynthetic process"/>
    <property type="evidence" value="ECO:0007669"/>
    <property type="project" value="UniProtKB-ARBA"/>
</dbReference>
<keyword evidence="2" id="KW-0597">Phosphoprotein</keyword>
<dbReference type="SMART" id="SM00823">
    <property type="entry name" value="PKS_PP"/>
    <property type="match status" value="2"/>
</dbReference>
<name>A0A5N6KGN3_MONLA</name>
<dbReference type="InterPro" id="IPR042099">
    <property type="entry name" value="ANL_N_sf"/>
</dbReference>
<feature type="region of interest" description="Disordered" evidence="6">
    <location>
        <begin position="1"/>
        <end position="23"/>
    </location>
</feature>
<dbReference type="NCBIfam" id="TIGR01733">
    <property type="entry name" value="AA-adenyl-dom"/>
    <property type="match status" value="1"/>
</dbReference>
<feature type="compositionally biased region" description="Basic and acidic residues" evidence="6">
    <location>
        <begin position="1"/>
        <end position="11"/>
    </location>
</feature>
<dbReference type="FunFam" id="3.40.50.12780:FF:000014">
    <property type="entry name" value="Nonribosomal peptide synthetase 1"/>
    <property type="match status" value="1"/>
</dbReference>
<sequence>MGSVHGDDRQGQHSPENGFVDLLSGQPDGDGFRAFNVNGLASDEVTTQTTGMREEILLLSWLIVLLRIREEGSQISYDWAYKSREDNFELEPVKGHLSLDEVTTELHNNVGQVTSKVSHHITKVKSSQDAAISSPVSLLLSTSSLSQAYEEANDEDVLHLELRFVNNLLEIRPVWHTKTMLEFTVTHFVETLVDTIKMCISNLDATIEDCVRPTTRDLNEIWRWNHQLPPTYSSCMHDMISEQAKLSPEKVAIDSWDGTLTYAQIDQYSTFVACALREMGVKLHDVLPVCFEKSRWTIVAVLAVMKVGATLLMTDPTLPLARLQNMAEQVSAKVIVTSRDQYEFSESIVPNGKIMVVEEDTFTNFSNSYVGSQLEAVPPSALMYIIFTSGSTGTPKGVMLSHETYTSSAIPRAKAVGYTESSRVLDFAAYAFDVSIDSMLLTLGNGGCLCIPSDEDRLNDINGVMRKMRVNYAGLTPSVARILDSDVIKSLSGLGLGGEASSVRDVTTWGQDTRIIIGYGPCECTIGCTINSDTATGRNYISIGEGNGAAIWITHPDDHEKLMPVGAVGELLVEGPIVGQGYLNDPAKTAASFIKDPSWLTAGHNGYVGRQGRLYKTGDLGRYDPDGSGGILFVGRKDTQVKLRGQRVELGEIESQLMARLPSEISVIAEVIVPQGLGGQPTLVAFIGPQQKKGQEGIEIKSIQLSEDLSKTLSKANTELTKVLPRYMVPTAYIPVNYIPVLISSKIDRKRLRQFGTTVDLRDVNEEITSTRTSTRNLNDLEKRLRQAWSQILKLDAESIRLDDNFFALGGDSLAAMKLVSVCREEGLDLSVINTFGHPKLSAMAEVVHVYDSQVETEIPAFSLISQPAESACLEASQVCGSDQASIENIYPCTPTQESLFTFALKSTEVYIAQRVTCIPSHIDLEAWKKAWDSVVAAIPILRTRVAQLQEPGLQQVILKESISWRSSTDLAQYLESDRNERMDLGHSLARYAIINQPGDDKRYMVWTIHHVVYDGWSEPLLLRAVSNVLKGQNLEMQAYMSDFVKYVWDTDEVAMQEFWRRELEDAVGPQFPRLPSRDYLPTPDANLEINITLDRSSKSLFTMATLIRGAWALVASQYTGSDDVVFGETLAGRDISLKGVESIVGPLIATQSMLARIPYQHMGMQNIRKVSQDAQHACEAGTGLVINSEPEYVGSDLGFESGDVELESLHFNPYPLMLACGIRKNGFRICANFDSSLIEITQMERMLGQLQMACSQLTKDLSRRIDEVSCLPDIELNQIWKWNQTPPLSLDKSSKRIRADASIKQGSIYPQAVVSWVCDPRNPSLLSPIGCVGELWLEGAFFTEETVESPAWLVAGSSTYGGRTGRVQPTGDMVRLLEDRSLVFVGRKENVMPVQGHAVDITDLEDHFVKYLPQTARAAAAVYQPLSDNSQQTLKQELLVFVEQQLSEEGNVDIISTKHDINWNAPDSQSFETIICTEVSLSLALALKKLDKFIQDSLSSYLMPFAYVVVEKLPTQMKDIDHSLLNKLASTIHRPILSELRQGFKEVWSKNLAKQNLTTAENILQGAWANILGIPSEKIDVDDNFFRLGGDSVMAMKLVSSLRMQGHGLTVADIFQHMRLGDAAKVLKVDQVSTNKAQPYKSFSTLNNIEVEPFLSQVIRPQLADPNWSIRDVSLVTDSQALDIKGTVQSLRTSIQYTMLYLDESIDRQKLFHACKELVKTHEILRTVFIKHESKFFQVVIDDLDTPDIITLRADKDIERHATEICIKDIESGFQLGSSFLRILHVEDENGKECLIIGLSHALYDGVSLPILLRDLEVLYKGEKVVDFEPFSSYIARISDKRTQSTAINYWRNLLIGSSLSVLGGKSAELTDKAIFQAKPVDISHRPEEITTANLLTAAWALVLARRLQKPDVTFGSITSGRNIDLAGAENVVGPCYQFTPMRVPFESQWTAMDLLRFVQKQSAESAAHDFLGFDKIAKDCTQWSESDAQFFDSIVHHQDWDDFDRMPFAGGECKVDILNPHGDAATPFKAVSFIKEGQVHVGVVGSERDAAFVDTTLNELVSAIQELATIRSELLLDAQLF</sequence>
<dbReference type="Pfam" id="PF00550">
    <property type="entry name" value="PP-binding"/>
    <property type="match status" value="2"/>
</dbReference>
<dbReference type="Gene3D" id="1.10.1200.10">
    <property type="entry name" value="ACP-like"/>
    <property type="match status" value="2"/>
</dbReference>
<dbReference type="Pfam" id="PF24895">
    <property type="entry name" value="SIDD_N"/>
    <property type="match status" value="1"/>
</dbReference>
<dbReference type="Pfam" id="PF00501">
    <property type="entry name" value="AMP-binding"/>
    <property type="match status" value="1"/>
</dbReference>
<evidence type="ECO:0000256" key="2">
    <source>
        <dbReference type="ARBA" id="ARBA00022553"/>
    </source>
</evidence>
<dbReference type="InterPro" id="IPR010071">
    <property type="entry name" value="AA_adenyl_dom"/>
</dbReference>
<dbReference type="PROSITE" id="PS00455">
    <property type="entry name" value="AMP_BINDING"/>
    <property type="match status" value="1"/>
</dbReference>
<keyword evidence="4" id="KW-0677">Repeat</keyword>
<evidence type="ECO:0000256" key="1">
    <source>
        <dbReference type="ARBA" id="ARBA00022450"/>
    </source>
</evidence>
<dbReference type="GO" id="GO:0016874">
    <property type="term" value="F:ligase activity"/>
    <property type="evidence" value="ECO:0007669"/>
    <property type="project" value="UniProtKB-KW"/>
</dbReference>
<dbReference type="InterPro" id="IPR045851">
    <property type="entry name" value="AMP-bd_C_sf"/>
</dbReference>
<dbReference type="Gene3D" id="3.30.559.10">
    <property type="entry name" value="Chloramphenicol acetyltransferase-like domain"/>
    <property type="match status" value="2"/>
</dbReference>
<keyword evidence="9" id="KW-1185">Reference proteome</keyword>
<dbReference type="FunFam" id="3.30.559.10:FF:000034">
    <property type="entry name" value="Nonribosomal peptide synthase sidD"/>
    <property type="match status" value="1"/>
</dbReference>
<dbReference type="Gene3D" id="2.30.38.10">
    <property type="entry name" value="Luciferase, Domain 3"/>
    <property type="match status" value="1"/>
</dbReference>
<evidence type="ECO:0000256" key="4">
    <source>
        <dbReference type="ARBA" id="ARBA00022737"/>
    </source>
</evidence>
<dbReference type="PROSITE" id="PS50075">
    <property type="entry name" value="CARRIER"/>
    <property type="match status" value="2"/>
</dbReference>
<comment type="caution">
    <text evidence="8">The sequence shown here is derived from an EMBL/GenBank/DDBJ whole genome shotgun (WGS) entry which is preliminary data.</text>
</comment>
<dbReference type="FunFam" id="3.30.300.30:FF:000015">
    <property type="entry name" value="Nonribosomal peptide synthase SidD"/>
    <property type="match status" value="1"/>
</dbReference>
<evidence type="ECO:0000259" key="7">
    <source>
        <dbReference type="PROSITE" id="PS50075"/>
    </source>
</evidence>
<dbReference type="CDD" id="cd19542">
    <property type="entry name" value="CT_NRPS-like"/>
    <property type="match status" value="1"/>
</dbReference>
<dbReference type="Proteomes" id="UP000326757">
    <property type="component" value="Unassembled WGS sequence"/>
</dbReference>
<dbReference type="PROSITE" id="PS00012">
    <property type="entry name" value="PHOSPHOPANTETHEINE"/>
    <property type="match status" value="1"/>
</dbReference>
<dbReference type="SUPFAM" id="SSF47336">
    <property type="entry name" value="ACP-like"/>
    <property type="match status" value="2"/>
</dbReference>
<feature type="domain" description="Carrier" evidence="7">
    <location>
        <begin position="1556"/>
        <end position="1632"/>
    </location>
</feature>
<organism evidence="8 9">
    <name type="scientific">Monilinia laxa</name>
    <name type="common">Brown rot fungus</name>
    <name type="synonym">Sclerotinia laxa</name>
    <dbReference type="NCBI Taxonomy" id="61186"/>
    <lineage>
        <taxon>Eukaryota</taxon>
        <taxon>Fungi</taxon>
        <taxon>Dikarya</taxon>
        <taxon>Ascomycota</taxon>
        <taxon>Pezizomycotina</taxon>
        <taxon>Leotiomycetes</taxon>
        <taxon>Helotiales</taxon>
        <taxon>Sclerotiniaceae</taxon>
        <taxon>Monilinia</taxon>
    </lineage>
</organism>
<accession>A0A5N6KGN3</accession>
<dbReference type="InterPro" id="IPR006162">
    <property type="entry name" value="Ppantetheine_attach_site"/>
</dbReference>
<gene>
    <name evidence="8" type="ORF">EYC80_006191</name>
</gene>
<dbReference type="InterPro" id="IPR020845">
    <property type="entry name" value="AMP-binding_CS"/>
</dbReference>
<dbReference type="Gene3D" id="3.30.300.30">
    <property type="match status" value="1"/>
</dbReference>
<dbReference type="InterPro" id="IPR000873">
    <property type="entry name" value="AMP-dep_synth/lig_dom"/>
</dbReference>
<dbReference type="InterPro" id="IPR001242">
    <property type="entry name" value="Condensation_dom"/>
</dbReference>
<dbReference type="Gene3D" id="3.30.559.30">
    <property type="entry name" value="Nonribosomal peptide synthetase, condensation domain"/>
    <property type="match status" value="2"/>
</dbReference>
<dbReference type="InterPro" id="IPR036736">
    <property type="entry name" value="ACP-like_sf"/>
</dbReference>
<reference evidence="8 9" key="1">
    <citation type="submission" date="2019-06" db="EMBL/GenBank/DDBJ databases">
        <title>Genome Sequence of the Brown Rot Fungal Pathogen Monilinia laxa.</title>
        <authorList>
            <person name="De Miccolis Angelini R.M."/>
            <person name="Landi L."/>
            <person name="Abate D."/>
            <person name="Pollastro S."/>
            <person name="Romanazzi G."/>
            <person name="Faretra F."/>
        </authorList>
    </citation>
    <scope>NUCLEOTIDE SEQUENCE [LARGE SCALE GENOMIC DNA]</scope>
    <source>
        <strain evidence="8 9">Mlax316</strain>
    </source>
</reference>
<evidence type="ECO:0000313" key="9">
    <source>
        <dbReference type="Proteomes" id="UP000326757"/>
    </source>
</evidence>
<dbReference type="PANTHER" id="PTHR45527:SF3">
    <property type="entry name" value="SIDEROPHORE SYNTHETASE (EUROFUNG)"/>
    <property type="match status" value="1"/>
</dbReference>
<dbReference type="PANTHER" id="PTHR45527">
    <property type="entry name" value="NONRIBOSOMAL PEPTIDE SYNTHETASE"/>
    <property type="match status" value="1"/>
</dbReference>
<dbReference type="CDD" id="cd05918">
    <property type="entry name" value="A_NRPS_SidN3_like"/>
    <property type="match status" value="1"/>
</dbReference>
<dbReference type="Pfam" id="PF00668">
    <property type="entry name" value="Condensation"/>
    <property type="match status" value="2"/>
</dbReference>
<dbReference type="CDD" id="cd19545">
    <property type="entry name" value="FUM14_C_NRPS-like"/>
    <property type="match status" value="1"/>
</dbReference>
<dbReference type="FunFam" id="1.10.1200.10:FF:000005">
    <property type="entry name" value="Nonribosomal peptide synthetase 1"/>
    <property type="match status" value="2"/>
</dbReference>